<evidence type="ECO:0000259" key="3">
    <source>
        <dbReference type="Pfam" id="PF10620"/>
    </source>
</evidence>
<name>A0ABX6N8Z3_9BURK</name>
<dbReference type="Proteomes" id="UP000501130">
    <property type="component" value="Chromosome"/>
</dbReference>
<keyword evidence="1" id="KW-0808">Transferase</keyword>
<evidence type="ECO:0000313" key="6">
    <source>
        <dbReference type="Proteomes" id="UP000501130"/>
    </source>
</evidence>
<feature type="domain" description="Phosphoribosyl-dephospho-CoA transferase MdcG C-terminal" evidence="3">
    <location>
        <begin position="93"/>
        <end position="216"/>
    </location>
</feature>
<dbReference type="InterPro" id="IPR049180">
    <property type="entry name" value="MdcG_C"/>
</dbReference>
<evidence type="ECO:0000259" key="4">
    <source>
        <dbReference type="Pfam" id="PF20866"/>
    </source>
</evidence>
<protein>
    <submittedName>
        <fullName evidence="5">Malonate decarboxylase holo-[acyl-carrier-protein] synthase</fullName>
    </submittedName>
</protein>
<dbReference type="NCBIfam" id="TIGR03135">
    <property type="entry name" value="malonate_mdcG"/>
    <property type="match status" value="1"/>
</dbReference>
<keyword evidence="6" id="KW-1185">Reference proteome</keyword>
<evidence type="ECO:0000313" key="5">
    <source>
        <dbReference type="EMBL" id="QJR30914.1"/>
    </source>
</evidence>
<feature type="domain" description="Phosphoribosyl-dephospho-CoA transferase MdcG N-terminal" evidence="4">
    <location>
        <begin position="6"/>
        <end position="88"/>
    </location>
</feature>
<dbReference type="InterPro" id="IPR048903">
    <property type="entry name" value="MdcG_N"/>
</dbReference>
<evidence type="ECO:0000256" key="1">
    <source>
        <dbReference type="ARBA" id="ARBA00022679"/>
    </source>
</evidence>
<dbReference type="Pfam" id="PF10620">
    <property type="entry name" value="MdcG"/>
    <property type="match status" value="1"/>
</dbReference>
<dbReference type="RefSeq" id="WP_171101165.1">
    <property type="nucleotide sequence ID" value="NZ_CP053084.1"/>
</dbReference>
<accession>A0ABX6N8Z3</accession>
<dbReference type="EMBL" id="CP053084">
    <property type="protein sequence ID" value="QJR30914.1"/>
    <property type="molecule type" value="Genomic_DNA"/>
</dbReference>
<organism evidence="5 6">
    <name type="scientific">Limnobacter profundi</name>
    <dbReference type="NCBI Taxonomy" id="2732163"/>
    <lineage>
        <taxon>Bacteria</taxon>
        <taxon>Pseudomonadati</taxon>
        <taxon>Pseudomonadota</taxon>
        <taxon>Betaproteobacteria</taxon>
        <taxon>Burkholderiales</taxon>
        <taxon>Burkholderiaceae</taxon>
        <taxon>Limnobacter</taxon>
    </lineage>
</organism>
<reference evidence="5 6" key="1">
    <citation type="submission" date="2020-05" db="EMBL/GenBank/DDBJ databases">
        <title>Compete genome of Limnobacter sp. SAORIC-580.</title>
        <authorList>
            <person name="Song J."/>
            <person name="Cho J.-C."/>
        </authorList>
    </citation>
    <scope>NUCLEOTIDE SEQUENCE [LARGE SCALE GENOMIC DNA]</scope>
    <source>
        <strain evidence="5 6">SAORIC-580</strain>
    </source>
</reference>
<dbReference type="Pfam" id="PF20866">
    <property type="entry name" value="MdcG_N"/>
    <property type="match status" value="1"/>
</dbReference>
<gene>
    <name evidence="5" type="primary">mdcG</name>
    <name evidence="5" type="ORF">HKT17_14990</name>
</gene>
<keyword evidence="2" id="KW-0548">Nucleotidyltransferase</keyword>
<dbReference type="InterPro" id="IPR017557">
    <property type="entry name" value="Holo-ACP_synthase"/>
</dbReference>
<sequence>MITFNRHDLVWLKLDAVRHAEYAGPAPMEPISALSLLHRWVLSGHPLIVARQEDVLPHCLRVGLAEPPSWGKKRLSFIVNSQGIEKHQQGPNLANVLPGLPQHWQAGAVALQAFLDEHNIAAHVYGSSAVQVLTGLPCLTESSDLDVLFKPVSWLDAEKLCLFLIALQTEYPEFKVDGEVLNPSGQAVQWRELHRSFSDPNSKLMVKTNHTVKLVALATYQQGFQCPVGSAA</sequence>
<evidence type="ECO:0000256" key="2">
    <source>
        <dbReference type="ARBA" id="ARBA00022695"/>
    </source>
</evidence>
<proteinExistence type="predicted"/>